<gene>
    <name evidence="1" type="ORF">GBG19_00290</name>
</gene>
<protein>
    <submittedName>
        <fullName evidence="1">Uncharacterized protein</fullName>
    </submittedName>
</protein>
<name>A0A6L4WWR4_9BACT</name>
<evidence type="ECO:0000313" key="2">
    <source>
        <dbReference type="Proteomes" id="UP000472839"/>
    </source>
</evidence>
<accession>A0A6L4WWR4</accession>
<comment type="caution">
    <text evidence="1">The sequence shown here is derived from an EMBL/GenBank/DDBJ whole genome shotgun (WGS) entry which is preliminary data.</text>
</comment>
<dbReference type="EMBL" id="WFKK01000001">
    <property type="protein sequence ID" value="KAB7891307.1"/>
    <property type="molecule type" value="Genomic_DNA"/>
</dbReference>
<dbReference type="Proteomes" id="UP000472839">
    <property type="component" value="Unassembled WGS sequence"/>
</dbReference>
<dbReference type="AlphaFoldDB" id="A0A6L4WWR4"/>
<dbReference type="RefSeq" id="WP_152279409.1">
    <property type="nucleotide sequence ID" value="NZ_WFKK01000001.1"/>
</dbReference>
<evidence type="ECO:0000313" key="1">
    <source>
        <dbReference type="EMBL" id="KAB7891307.1"/>
    </source>
</evidence>
<sequence>MTTLGKYYAKGLIQYPRVENGYIKDSLFSYFPHPELDIVNNYFEPLKNEEYKIDENSFLLHLHNLRYINISQVPNVQKRVKGKIDSKKSDPILNDKDKLLRDNYKKFLDKKEESLPDYFIKNQLEHYSKNKPTLLKIDYENDSFLEHIIELNDLINPSAKKEDVFNVFDDVNFKNTAIDRETEEILHKK</sequence>
<organism evidence="1 2">
    <name type="scientific">Poseidonibacter ostreae</name>
    <dbReference type="NCBI Taxonomy" id="2654171"/>
    <lineage>
        <taxon>Bacteria</taxon>
        <taxon>Pseudomonadati</taxon>
        <taxon>Campylobacterota</taxon>
        <taxon>Epsilonproteobacteria</taxon>
        <taxon>Campylobacterales</taxon>
        <taxon>Arcobacteraceae</taxon>
        <taxon>Poseidonibacter</taxon>
    </lineage>
</organism>
<proteinExistence type="predicted"/>
<reference evidence="1 2" key="1">
    <citation type="submission" date="2019-10" db="EMBL/GenBank/DDBJ databases">
        <title>Poseidonibacter ostreae sp. nov., isolated from the gut of the Ostrea denselamellosa.</title>
        <authorList>
            <person name="Choi A."/>
        </authorList>
    </citation>
    <scope>NUCLEOTIDE SEQUENCE [LARGE SCALE GENOMIC DNA]</scope>
    <source>
        <strain evidence="1 2">SJOD-M-33</strain>
    </source>
</reference>